<protein>
    <submittedName>
        <fullName evidence="2">Uncharacterized protein</fullName>
    </submittedName>
</protein>
<organism evidence="2 3">
    <name type="scientific">Phaseolus angularis</name>
    <name type="common">Azuki bean</name>
    <name type="synonym">Vigna angularis</name>
    <dbReference type="NCBI Taxonomy" id="3914"/>
    <lineage>
        <taxon>Eukaryota</taxon>
        <taxon>Viridiplantae</taxon>
        <taxon>Streptophyta</taxon>
        <taxon>Embryophyta</taxon>
        <taxon>Tracheophyta</taxon>
        <taxon>Spermatophyta</taxon>
        <taxon>Magnoliopsida</taxon>
        <taxon>eudicotyledons</taxon>
        <taxon>Gunneridae</taxon>
        <taxon>Pentapetalae</taxon>
        <taxon>rosids</taxon>
        <taxon>fabids</taxon>
        <taxon>Fabales</taxon>
        <taxon>Fabaceae</taxon>
        <taxon>Papilionoideae</taxon>
        <taxon>50 kb inversion clade</taxon>
        <taxon>NPAAA clade</taxon>
        <taxon>indigoferoid/millettioid clade</taxon>
        <taxon>Phaseoleae</taxon>
        <taxon>Vigna</taxon>
    </lineage>
</organism>
<evidence type="ECO:0000313" key="3">
    <source>
        <dbReference type="Proteomes" id="UP000053144"/>
    </source>
</evidence>
<accession>A0A0L9VLZ7</accession>
<proteinExistence type="predicted"/>
<feature type="compositionally biased region" description="Acidic residues" evidence="1">
    <location>
        <begin position="230"/>
        <end position="256"/>
    </location>
</feature>
<dbReference type="Gramene" id="KOM55922">
    <property type="protein sequence ID" value="KOM55922"/>
    <property type="gene ID" value="LR48_Vigan10g181400"/>
</dbReference>
<evidence type="ECO:0000256" key="1">
    <source>
        <dbReference type="SAM" id="MobiDB-lite"/>
    </source>
</evidence>
<gene>
    <name evidence="2" type="ORF">LR48_Vigan10g181400</name>
</gene>
<dbReference type="AlphaFoldDB" id="A0A0L9VLZ7"/>
<dbReference type="Proteomes" id="UP000053144">
    <property type="component" value="Chromosome 10"/>
</dbReference>
<feature type="region of interest" description="Disordered" evidence="1">
    <location>
        <begin position="224"/>
        <end position="256"/>
    </location>
</feature>
<evidence type="ECO:0000313" key="2">
    <source>
        <dbReference type="EMBL" id="KOM55922.1"/>
    </source>
</evidence>
<reference evidence="3" key="1">
    <citation type="journal article" date="2015" name="Proc. Natl. Acad. Sci. U.S.A.">
        <title>Genome sequencing of adzuki bean (Vigna angularis) provides insight into high starch and low fat accumulation and domestication.</title>
        <authorList>
            <person name="Yang K."/>
            <person name="Tian Z."/>
            <person name="Chen C."/>
            <person name="Luo L."/>
            <person name="Zhao B."/>
            <person name="Wang Z."/>
            <person name="Yu L."/>
            <person name="Li Y."/>
            <person name="Sun Y."/>
            <person name="Li W."/>
            <person name="Chen Y."/>
            <person name="Li Y."/>
            <person name="Zhang Y."/>
            <person name="Ai D."/>
            <person name="Zhao J."/>
            <person name="Shang C."/>
            <person name="Ma Y."/>
            <person name="Wu B."/>
            <person name="Wang M."/>
            <person name="Gao L."/>
            <person name="Sun D."/>
            <person name="Zhang P."/>
            <person name="Guo F."/>
            <person name="Wang W."/>
            <person name="Li Y."/>
            <person name="Wang J."/>
            <person name="Varshney R.K."/>
            <person name="Wang J."/>
            <person name="Ling H.Q."/>
            <person name="Wan P."/>
        </authorList>
    </citation>
    <scope>NUCLEOTIDE SEQUENCE</scope>
    <source>
        <strain evidence="3">cv. Jingnong 6</strain>
    </source>
</reference>
<name>A0A0L9VLZ7_PHAAN</name>
<dbReference type="EMBL" id="CM003380">
    <property type="protein sequence ID" value="KOM55922.1"/>
    <property type="molecule type" value="Genomic_DNA"/>
</dbReference>
<sequence length="256" mass="29039">MASSSRRGKRMALMVSEGNKDKANQGGWTSIAGFHQGGEKAHLGIEGLHKFSMYQDCLRDPNQPCDYSLYRTGGMKKDDNLYAFVIAWILFPSGSNHAQLTIEDICIIHALKENIQTDWAATILINMIKLTRLDVTCLPYVVFISKVLHHYNVDYIEESCETYDENQNEEDVHATHNVSSSSGAFRPKTEFEKFIVRQMHSLSTLYQSHFDKIDKDIAAIQEKVGIQSLSDDDEDEEEAMEEDENGDDDEEESEAD</sequence>